<organism evidence="1 2">
    <name type="scientific">Pleuronectes platessa</name>
    <name type="common">European plaice</name>
    <dbReference type="NCBI Taxonomy" id="8262"/>
    <lineage>
        <taxon>Eukaryota</taxon>
        <taxon>Metazoa</taxon>
        <taxon>Chordata</taxon>
        <taxon>Craniata</taxon>
        <taxon>Vertebrata</taxon>
        <taxon>Euteleostomi</taxon>
        <taxon>Actinopterygii</taxon>
        <taxon>Neopterygii</taxon>
        <taxon>Teleostei</taxon>
        <taxon>Neoteleostei</taxon>
        <taxon>Acanthomorphata</taxon>
        <taxon>Carangaria</taxon>
        <taxon>Pleuronectiformes</taxon>
        <taxon>Pleuronectoidei</taxon>
        <taxon>Pleuronectidae</taxon>
        <taxon>Pleuronectes</taxon>
    </lineage>
</organism>
<name>A0A9N7VYT1_PLEPL</name>
<dbReference type="Proteomes" id="UP001153269">
    <property type="component" value="Unassembled WGS sequence"/>
</dbReference>
<evidence type="ECO:0000313" key="2">
    <source>
        <dbReference type="Proteomes" id="UP001153269"/>
    </source>
</evidence>
<accession>A0A9N7VYT1</accession>
<proteinExistence type="predicted"/>
<comment type="caution">
    <text evidence="1">The sequence shown here is derived from an EMBL/GenBank/DDBJ whole genome shotgun (WGS) entry which is preliminary data.</text>
</comment>
<evidence type="ECO:0000313" key="1">
    <source>
        <dbReference type="EMBL" id="CAB1456941.1"/>
    </source>
</evidence>
<dbReference type="EMBL" id="CADEAL010004319">
    <property type="protein sequence ID" value="CAB1456941.1"/>
    <property type="molecule type" value="Genomic_DNA"/>
</dbReference>
<dbReference type="AlphaFoldDB" id="A0A9N7VYT1"/>
<keyword evidence="2" id="KW-1185">Reference proteome</keyword>
<sequence>MGTGILVPKAQPVPMTSLFICLPSPSLSYTPQRKYKHLPNLLFDHLRIQLPFDTPLTRIPDVSRLWGVGGGSLHMQYHDPAVTARAMQVQAQLPTVACGFSHLVILELAVKCPCRLQLHCLLILLQH</sequence>
<reference evidence="1" key="1">
    <citation type="submission" date="2020-03" db="EMBL/GenBank/DDBJ databases">
        <authorList>
            <person name="Weist P."/>
        </authorList>
    </citation>
    <scope>NUCLEOTIDE SEQUENCE</scope>
</reference>
<gene>
    <name evidence="1" type="ORF">PLEPLA_LOCUS44744</name>
</gene>
<protein>
    <submittedName>
        <fullName evidence="1">Uncharacterized protein</fullName>
    </submittedName>
</protein>